<dbReference type="GeneID" id="107263222"/>
<evidence type="ECO:0000313" key="3">
    <source>
        <dbReference type="Proteomes" id="UP000694920"/>
    </source>
</evidence>
<sequence length="566" mass="63909">MDEAYLEVNCLEDVCHAPIETIITLFIIKYCASKVRIRFIRCGKKADERSYTIDVSSFSYTLSEMSDVPSYARFCYLPNIIVNKTSCVAGLCAILRQIIKSSIAEQPAHYCHTLLGFKYSSLLACSESSVWTKFCEVDMISTMKTLNQEETDKSELPVNLARFECHMSHQPRMHNFYKYTMSKKFAPGGITTQDRSIIPQYDYANGNSVTLADMIILVCVHIIFNLIKDKKVLKILPLTVKWYEKVIQDNVILKCLICLPEQGGSKFIGTNYSLPVVDNQSLVRRRYKSRNRIFTKQEVVDSTLEHIKKFRVNTKLNEEPFGADVTIDWNKIPQEATPVGGGLPIARLKRKFEQLENLCQPVIKLAVSGNVIVDFCSGSGHLGILVAYMLPECTVILLENKEESLNRAKERVAKLQLKNVYFYQCNLDYFKGQFDIGMSLHACGVATDLVIQHCMRINAVFVSCPCCYGAIQICHHITYPRSDLFKKLINTTDYLAISHAADQTHEASNAKTKQGYACMAVIDADRRLLAEEFGYTVHVSKLIPESCTPKNHLLVGIPGNRVMTGS</sequence>
<dbReference type="InterPro" id="IPR036282">
    <property type="entry name" value="Glutathione-S-Trfase_C_sf"/>
</dbReference>
<protein>
    <submittedName>
        <fullName evidence="4">Glutathione S-transferase C-terminal domain-containing protein homolog</fullName>
    </submittedName>
</protein>
<evidence type="ECO:0000259" key="2">
    <source>
        <dbReference type="Pfam" id="PF13679"/>
    </source>
</evidence>
<name>A0AAJ7BHJ5_CEPCN</name>
<organism evidence="3 4">
    <name type="scientific">Cephus cinctus</name>
    <name type="common">Wheat stem sawfly</name>
    <dbReference type="NCBI Taxonomy" id="211228"/>
    <lineage>
        <taxon>Eukaryota</taxon>
        <taxon>Metazoa</taxon>
        <taxon>Ecdysozoa</taxon>
        <taxon>Arthropoda</taxon>
        <taxon>Hexapoda</taxon>
        <taxon>Insecta</taxon>
        <taxon>Pterygota</taxon>
        <taxon>Neoptera</taxon>
        <taxon>Endopterygota</taxon>
        <taxon>Hymenoptera</taxon>
        <taxon>Cephoidea</taxon>
        <taxon>Cephidae</taxon>
        <taxon>Cephus</taxon>
    </lineage>
</organism>
<dbReference type="RefSeq" id="XP_015585655.1">
    <property type="nucleotide sequence ID" value="XM_015730169.1"/>
</dbReference>
<feature type="domain" description="Methyltransferase" evidence="2">
    <location>
        <begin position="351"/>
        <end position="472"/>
    </location>
</feature>
<dbReference type="InterPro" id="IPR029063">
    <property type="entry name" value="SAM-dependent_MTases_sf"/>
</dbReference>
<proteinExistence type="inferred from homology"/>
<evidence type="ECO:0000313" key="4">
    <source>
        <dbReference type="RefSeq" id="XP_015585655.1"/>
    </source>
</evidence>
<keyword evidence="3" id="KW-1185">Reference proteome</keyword>
<dbReference type="SUPFAM" id="SSF53335">
    <property type="entry name" value="S-adenosyl-L-methionine-dependent methyltransferases"/>
    <property type="match status" value="1"/>
</dbReference>
<comment type="similarity">
    <text evidence="1">Belongs to the GSTCD family.</text>
</comment>
<dbReference type="FunFam" id="3.40.50.150:FF:000725">
    <property type="entry name" value="Glutathione S-transferase, C-terminal domain-containing"/>
    <property type="match status" value="1"/>
</dbReference>
<dbReference type="AlphaFoldDB" id="A0AAJ7BHJ5"/>
<evidence type="ECO:0000256" key="1">
    <source>
        <dbReference type="ARBA" id="ARBA00008797"/>
    </source>
</evidence>
<dbReference type="Gene3D" id="1.20.1050.10">
    <property type="match status" value="1"/>
</dbReference>
<gene>
    <name evidence="4" type="primary">LOC107263222</name>
</gene>
<reference evidence="4" key="1">
    <citation type="submission" date="2025-08" db="UniProtKB">
        <authorList>
            <consortium name="RefSeq"/>
        </authorList>
    </citation>
    <scope>IDENTIFICATION</scope>
</reference>
<dbReference type="SUPFAM" id="SSF47616">
    <property type="entry name" value="GST C-terminal domain-like"/>
    <property type="match status" value="1"/>
</dbReference>
<dbReference type="Gene3D" id="3.40.50.150">
    <property type="entry name" value="Vaccinia Virus protein VP39"/>
    <property type="match status" value="1"/>
</dbReference>
<accession>A0AAJ7BHJ5</accession>
<dbReference type="CTD" id="79807"/>
<dbReference type="GO" id="GO:0005737">
    <property type="term" value="C:cytoplasm"/>
    <property type="evidence" value="ECO:0007669"/>
    <property type="project" value="TreeGrafter"/>
</dbReference>
<dbReference type="InterPro" id="IPR025714">
    <property type="entry name" value="Methyltranfer_dom"/>
</dbReference>
<dbReference type="Proteomes" id="UP000694920">
    <property type="component" value="Unplaced"/>
</dbReference>
<dbReference type="Pfam" id="PF13679">
    <property type="entry name" value="Methyltransf_32"/>
    <property type="match status" value="1"/>
</dbReference>
<dbReference type="KEGG" id="ccin:107263222"/>
<dbReference type="PANTHER" id="PTHR13369">
    <property type="match status" value="1"/>
</dbReference>
<dbReference type="PANTHER" id="PTHR13369:SF0">
    <property type="entry name" value="GLUTATHIONE S-TRANSFERASE C-TERMINAL DOMAIN-CONTAINING PROTEIN"/>
    <property type="match status" value="1"/>
</dbReference>